<dbReference type="EMBL" id="CABVHO010000001">
    <property type="protein sequence ID" value="VVN49992.1"/>
    <property type="molecule type" value="Genomic_DNA"/>
</dbReference>
<proteinExistence type="predicted"/>
<dbReference type="Proteomes" id="UP000326437">
    <property type="component" value="Unassembled WGS sequence"/>
</dbReference>
<feature type="region of interest" description="Disordered" evidence="1">
    <location>
        <begin position="1"/>
        <end position="27"/>
    </location>
</feature>
<protein>
    <submittedName>
        <fullName evidence="2">Uncharacterized protein</fullName>
    </submittedName>
</protein>
<sequence>MHEVAARSLTDHTPLGEPRQQPYSPRLRAFSYLENARGEYFEQPRP</sequence>
<evidence type="ECO:0000313" key="3">
    <source>
        <dbReference type="Proteomes" id="UP000326437"/>
    </source>
</evidence>
<name>A0A5E6Y830_PSEFL</name>
<dbReference type="AlphaFoldDB" id="A0A5E6Y830"/>
<reference evidence="2 3" key="1">
    <citation type="submission" date="2019-09" db="EMBL/GenBank/DDBJ databases">
        <authorList>
            <person name="Chandra G."/>
            <person name="Truman W A."/>
        </authorList>
    </citation>
    <scope>NUCLEOTIDE SEQUENCE [LARGE SCALE GENOMIC DNA]</scope>
    <source>
        <strain evidence="2">PS685</strain>
    </source>
</reference>
<accession>A0A5E6Y830</accession>
<evidence type="ECO:0000313" key="2">
    <source>
        <dbReference type="EMBL" id="VVN49992.1"/>
    </source>
</evidence>
<gene>
    <name evidence="2" type="ORF">PS685_00152</name>
</gene>
<organism evidence="2 3">
    <name type="scientific">Pseudomonas fluorescens</name>
    <dbReference type="NCBI Taxonomy" id="294"/>
    <lineage>
        <taxon>Bacteria</taxon>
        <taxon>Pseudomonadati</taxon>
        <taxon>Pseudomonadota</taxon>
        <taxon>Gammaproteobacteria</taxon>
        <taxon>Pseudomonadales</taxon>
        <taxon>Pseudomonadaceae</taxon>
        <taxon>Pseudomonas</taxon>
    </lineage>
</organism>
<evidence type="ECO:0000256" key="1">
    <source>
        <dbReference type="SAM" id="MobiDB-lite"/>
    </source>
</evidence>